<evidence type="ECO:0000313" key="2">
    <source>
        <dbReference type="EMBL" id="SPY46559.1"/>
    </source>
</evidence>
<evidence type="ECO:0000313" key="3">
    <source>
        <dbReference type="Proteomes" id="UP000250070"/>
    </source>
</evidence>
<dbReference type="EMBL" id="UATM01000032">
    <property type="protein sequence ID" value="SPY46559.1"/>
    <property type="molecule type" value="Genomic_DNA"/>
</dbReference>
<dbReference type="GeneID" id="83862069"/>
<dbReference type="RefSeq" id="WP_112889420.1">
    <property type="nucleotide sequence ID" value="NZ_CP068103.1"/>
</dbReference>
<dbReference type="AlphaFoldDB" id="A0A2X1XVC4"/>
<organism evidence="2 3">
    <name type="scientific">Peptoniphilus harei</name>
    <dbReference type="NCBI Taxonomy" id="54005"/>
    <lineage>
        <taxon>Bacteria</taxon>
        <taxon>Bacillati</taxon>
        <taxon>Bacillota</taxon>
        <taxon>Tissierellia</taxon>
        <taxon>Tissierellales</taxon>
        <taxon>Peptoniphilaceae</taxon>
        <taxon>Peptoniphilus</taxon>
    </lineage>
</organism>
<keyword evidence="1" id="KW-0812">Transmembrane</keyword>
<accession>A0A2X1XVC4</accession>
<feature type="transmembrane region" description="Helical" evidence="1">
    <location>
        <begin position="83"/>
        <end position="101"/>
    </location>
</feature>
<keyword evidence="1" id="KW-0472">Membrane</keyword>
<keyword evidence="1" id="KW-1133">Transmembrane helix</keyword>
<dbReference type="OrthoDB" id="1690708at2"/>
<protein>
    <recommendedName>
        <fullName evidence="4">Rod shape-determining protein MreD</fullName>
    </recommendedName>
</protein>
<sequence>MKKFRVKDWVLMGLSLAIMIVVGKILYTISLSLPIPSSRVLTTAPAFAFIYTATILKTRKIGTVSLISLCYAIYMLRFSVFGALAGLASGVLSDILTLIVFKNYNKDRNIYYSVPTKSAFGVWTSFFIVKIFVPQSRFVQAGIIPTLIVTIVIYFIGYLASRYTLEIFSKRIVRA</sequence>
<proteinExistence type="predicted"/>
<evidence type="ECO:0000256" key="1">
    <source>
        <dbReference type="SAM" id="Phobius"/>
    </source>
</evidence>
<reference evidence="2 3" key="1">
    <citation type="submission" date="2018-06" db="EMBL/GenBank/DDBJ databases">
        <authorList>
            <consortium name="Pathogen Informatics"/>
            <person name="Doyle S."/>
        </authorList>
    </citation>
    <scope>NUCLEOTIDE SEQUENCE [LARGE SCALE GENOMIC DNA]</scope>
    <source>
        <strain evidence="2 3">NCTC13076</strain>
    </source>
</reference>
<dbReference type="Proteomes" id="UP000250070">
    <property type="component" value="Unassembled WGS sequence"/>
</dbReference>
<feature type="transmembrane region" description="Helical" evidence="1">
    <location>
        <begin position="9"/>
        <end position="29"/>
    </location>
</feature>
<name>A0A2X1XVC4_9FIRM</name>
<feature type="transmembrane region" description="Helical" evidence="1">
    <location>
        <begin position="35"/>
        <end position="54"/>
    </location>
</feature>
<evidence type="ECO:0008006" key="4">
    <source>
        <dbReference type="Google" id="ProtNLM"/>
    </source>
</evidence>
<feature type="transmembrane region" description="Helical" evidence="1">
    <location>
        <begin position="138"/>
        <end position="161"/>
    </location>
</feature>
<gene>
    <name evidence="2" type="ORF">NCTC13076_00555</name>
</gene>